<protein>
    <submittedName>
        <fullName evidence="2">Transmembrane protein, putative</fullName>
    </submittedName>
</protein>
<evidence type="ECO:0000256" key="1">
    <source>
        <dbReference type="SAM" id="Phobius"/>
    </source>
</evidence>
<keyword evidence="1" id="KW-1133">Transmembrane helix</keyword>
<evidence type="ECO:0000313" key="2">
    <source>
        <dbReference type="EMBL" id="AES75976.1"/>
    </source>
</evidence>
<dbReference type="AlphaFoldDB" id="G7KPA1"/>
<keyword evidence="1" id="KW-0472">Membrane</keyword>
<dbReference type="EnsemblPlants" id="AES75976">
    <property type="protein sequence ID" value="AES75976"/>
    <property type="gene ID" value="MTR_6g065660"/>
</dbReference>
<dbReference type="PaxDb" id="3880-AES75976"/>
<name>G7KPA1_MEDTR</name>
<dbReference type="EMBL" id="CM001222">
    <property type="protein sequence ID" value="AES75976.1"/>
    <property type="molecule type" value="Genomic_DNA"/>
</dbReference>
<evidence type="ECO:0000313" key="3">
    <source>
        <dbReference type="EnsemblPlants" id="AES75976"/>
    </source>
</evidence>
<proteinExistence type="predicted"/>
<reference evidence="3" key="3">
    <citation type="submission" date="2015-04" db="UniProtKB">
        <authorList>
            <consortium name="EnsemblPlants"/>
        </authorList>
    </citation>
    <scope>IDENTIFICATION</scope>
    <source>
        <strain evidence="3">cv. Jemalong A17</strain>
    </source>
</reference>
<sequence length="100" mass="11082">MRCGGIDLIVEAQTWVHSAFHGKANDVVNGLQPHLLVKKKNVMCYYGADSPLVTSRLIFFASVFFAIIFASNSCYSQSFSLSNLRSSLLIYPLKNAAHQL</sequence>
<keyword evidence="4" id="KW-1185">Reference proteome</keyword>
<evidence type="ECO:0000313" key="4">
    <source>
        <dbReference type="Proteomes" id="UP000002051"/>
    </source>
</evidence>
<feature type="transmembrane region" description="Helical" evidence="1">
    <location>
        <begin position="57"/>
        <end position="75"/>
    </location>
</feature>
<dbReference type="Proteomes" id="UP000002051">
    <property type="component" value="Chromosome 6"/>
</dbReference>
<reference evidence="2 4" key="2">
    <citation type="journal article" date="2014" name="BMC Genomics">
        <title>An improved genome release (version Mt4.0) for the model legume Medicago truncatula.</title>
        <authorList>
            <person name="Tang H."/>
            <person name="Krishnakumar V."/>
            <person name="Bidwell S."/>
            <person name="Rosen B."/>
            <person name="Chan A."/>
            <person name="Zhou S."/>
            <person name="Gentzbittel L."/>
            <person name="Childs K.L."/>
            <person name="Yandell M."/>
            <person name="Gundlach H."/>
            <person name="Mayer K.F."/>
            <person name="Schwartz D.C."/>
            <person name="Town C.D."/>
        </authorList>
    </citation>
    <scope>GENOME REANNOTATION</scope>
    <source>
        <strain evidence="3 4">cv. Jemalong A17</strain>
    </source>
</reference>
<reference evidence="2 4" key="1">
    <citation type="journal article" date="2011" name="Nature">
        <title>The Medicago genome provides insight into the evolution of rhizobial symbioses.</title>
        <authorList>
            <person name="Young N.D."/>
            <person name="Debelle F."/>
            <person name="Oldroyd G.E."/>
            <person name="Geurts R."/>
            <person name="Cannon S.B."/>
            <person name="Udvardi M.K."/>
            <person name="Benedito V.A."/>
            <person name="Mayer K.F."/>
            <person name="Gouzy J."/>
            <person name="Schoof H."/>
            <person name="Van de Peer Y."/>
            <person name="Proost S."/>
            <person name="Cook D.R."/>
            <person name="Meyers B.C."/>
            <person name="Spannagl M."/>
            <person name="Cheung F."/>
            <person name="De Mita S."/>
            <person name="Krishnakumar V."/>
            <person name="Gundlach H."/>
            <person name="Zhou S."/>
            <person name="Mudge J."/>
            <person name="Bharti A.K."/>
            <person name="Murray J.D."/>
            <person name="Naoumkina M.A."/>
            <person name="Rosen B."/>
            <person name="Silverstein K.A."/>
            <person name="Tang H."/>
            <person name="Rombauts S."/>
            <person name="Zhao P.X."/>
            <person name="Zhou P."/>
            <person name="Barbe V."/>
            <person name="Bardou P."/>
            <person name="Bechner M."/>
            <person name="Bellec A."/>
            <person name="Berger A."/>
            <person name="Berges H."/>
            <person name="Bidwell S."/>
            <person name="Bisseling T."/>
            <person name="Choisne N."/>
            <person name="Couloux A."/>
            <person name="Denny R."/>
            <person name="Deshpande S."/>
            <person name="Dai X."/>
            <person name="Doyle J.J."/>
            <person name="Dudez A.M."/>
            <person name="Farmer A.D."/>
            <person name="Fouteau S."/>
            <person name="Franken C."/>
            <person name="Gibelin C."/>
            <person name="Gish J."/>
            <person name="Goldstein S."/>
            <person name="Gonzalez A.J."/>
            <person name="Green P.J."/>
            <person name="Hallab A."/>
            <person name="Hartog M."/>
            <person name="Hua A."/>
            <person name="Humphray S.J."/>
            <person name="Jeong D.H."/>
            <person name="Jing Y."/>
            <person name="Jocker A."/>
            <person name="Kenton S.M."/>
            <person name="Kim D.J."/>
            <person name="Klee K."/>
            <person name="Lai H."/>
            <person name="Lang C."/>
            <person name="Lin S."/>
            <person name="Macmil S.L."/>
            <person name="Magdelenat G."/>
            <person name="Matthews L."/>
            <person name="McCorrison J."/>
            <person name="Monaghan E.L."/>
            <person name="Mun J.H."/>
            <person name="Najar F.Z."/>
            <person name="Nicholson C."/>
            <person name="Noirot C."/>
            <person name="O'Bleness M."/>
            <person name="Paule C.R."/>
            <person name="Poulain J."/>
            <person name="Prion F."/>
            <person name="Qin B."/>
            <person name="Qu C."/>
            <person name="Retzel E.F."/>
            <person name="Riddle C."/>
            <person name="Sallet E."/>
            <person name="Samain S."/>
            <person name="Samson N."/>
            <person name="Sanders I."/>
            <person name="Saurat O."/>
            <person name="Scarpelli C."/>
            <person name="Schiex T."/>
            <person name="Segurens B."/>
            <person name="Severin A.J."/>
            <person name="Sherrier D.J."/>
            <person name="Shi R."/>
            <person name="Sims S."/>
            <person name="Singer S.R."/>
            <person name="Sinharoy S."/>
            <person name="Sterck L."/>
            <person name="Viollet A."/>
            <person name="Wang B.B."/>
            <person name="Wang K."/>
            <person name="Wang M."/>
            <person name="Wang X."/>
            <person name="Warfsmann J."/>
            <person name="Weissenbach J."/>
            <person name="White D.D."/>
            <person name="White J.D."/>
            <person name="Wiley G.B."/>
            <person name="Wincker P."/>
            <person name="Xing Y."/>
            <person name="Yang L."/>
            <person name="Yao Z."/>
            <person name="Ying F."/>
            <person name="Zhai J."/>
            <person name="Zhou L."/>
            <person name="Zuber A."/>
            <person name="Denarie J."/>
            <person name="Dixon R.A."/>
            <person name="May G.D."/>
            <person name="Schwartz D.C."/>
            <person name="Rogers J."/>
            <person name="Quetier F."/>
            <person name="Town C.D."/>
            <person name="Roe B.A."/>
        </authorList>
    </citation>
    <scope>NUCLEOTIDE SEQUENCE [LARGE SCALE GENOMIC DNA]</scope>
    <source>
        <strain evidence="2">A17</strain>
        <strain evidence="3 4">cv. Jemalong A17</strain>
    </source>
</reference>
<gene>
    <name evidence="2" type="ordered locus">MTR_6g065660</name>
</gene>
<keyword evidence="1 2" id="KW-0812">Transmembrane</keyword>
<organism evidence="2 4">
    <name type="scientific">Medicago truncatula</name>
    <name type="common">Barrel medic</name>
    <name type="synonym">Medicago tribuloides</name>
    <dbReference type="NCBI Taxonomy" id="3880"/>
    <lineage>
        <taxon>Eukaryota</taxon>
        <taxon>Viridiplantae</taxon>
        <taxon>Streptophyta</taxon>
        <taxon>Embryophyta</taxon>
        <taxon>Tracheophyta</taxon>
        <taxon>Spermatophyta</taxon>
        <taxon>Magnoliopsida</taxon>
        <taxon>eudicotyledons</taxon>
        <taxon>Gunneridae</taxon>
        <taxon>Pentapetalae</taxon>
        <taxon>rosids</taxon>
        <taxon>fabids</taxon>
        <taxon>Fabales</taxon>
        <taxon>Fabaceae</taxon>
        <taxon>Papilionoideae</taxon>
        <taxon>50 kb inversion clade</taxon>
        <taxon>NPAAA clade</taxon>
        <taxon>Hologalegina</taxon>
        <taxon>IRL clade</taxon>
        <taxon>Trifolieae</taxon>
        <taxon>Medicago</taxon>
    </lineage>
</organism>
<dbReference type="HOGENOM" id="CLU_2310261_0_0_1"/>
<accession>G7KPA1</accession>